<dbReference type="PANTHER" id="PTHR21310">
    <property type="entry name" value="AMINOGLYCOSIDE PHOSPHOTRANSFERASE-RELATED-RELATED"/>
    <property type="match status" value="1"/>
</dbReference>
<sequence length="501" mass="57892">MDTDKNLERVKEVKGLRWLNRLRKRTEEIPEWASTFHPQRLPCQMEGDELYGSFNLCQKVVFTNNEAWIIRFPIPGKTSEAHLDEKVAGEVAVLRLLHEQTNIPVPKVKAWGLASDNALGLGPYIMEEFIQGISLKNILREEAEGSTLLRNDLDDKEVEIIYRQLAQFTLQLFNLNFSQISSLPFESTHTRRPLTVTAHEIVRLGGVDVLGLRSAGFSTTKEYFDYVVEQHWRQLLGQLNSVEDEDDARQKYIFFRVLKSLTNRHVWPEYNKGPFKLICDDLGLANMRVDSRERLKITGVVDFEWSYTGPAQLLGTAPWWLLQERPELWDFTPDIRARFLRHLGLFKRVLEQEEKHTPEYQSKELSKLVERSETEGTMWYHMVLQGFFHGPDSLPWEQLKDHTPDWDLLAAGISEDDIQSFVAAKMEHLKLHDERLKRTETTYDEMLAGKWSIQGFIDEVEAPYKHAAEIPDGVIGSSVAAEMAHLKLHDGVAEKDGDRPR</sequence>
<proteinExistence type="predicted"/>
<name>A0AAJ0BSU1_9PEZI</name>
<dbReference type="InterPro" id="IPR002575">
    <property type="entry name" value="Aminoglycoside_PTrfase"/>
</dbReference>
<comment type="caution">
    <text evidence="2">The sequence shown here is derived from an EMBL/GenBank/DDBJ whole genome shotgun (WGS) entry which is preliminary data.</text>
</comment>
<protein>
    <recommendedName>
        <fullName evidence="1">Aminoglycoside phosphotransferase domain-containing protein</fullName>
    </recommendedName>
</protein>
<dbReference type="Pfam" id="PF01636">
    <property type="entry name" value="APH"/>
    <property type="match status" value="1"/>
</dbReference>
<evidence type="ECO:0000313" key="2">
    <source>
        <dbReference type="EMBL" id="KAK1763805.1"/>
    </source>
</evidence>
<dbReference type="InterPro" id="IPR051678">
    <property type="entry name" value="AGP_Transferase"/>
</dbReference>
<accession>A0AAJ0BSU1</accession>
<dbReference type="PANTHER" id="PTHR21310:SF37">
    <property type="entry name" value="AMINOGLYCOSIDE PHOSPHOTRANSFERASE DOMAIN-CONTAINING PROTEIN"/>
    <property type="match status" value="1"/>
</dbReference>
<gene>
    <name evidence="2" type="ORF">QBC33DRAFT_478894</name>
</gene>
<dbReference type="AlphaFoldDB" id="A0AAJ0BSU1"/>
<dbReference type="GeneID" id="85308490"/>
<dbReference type="Proteomes" id="UP001244011">
    <property type="component" value="Unassembled WGS sequence"/>
</dbReference>
<dbReference type="InterPro" id="IPR011009">
    <property type="entry name" value="Kinase-like_dom_sf"/>
</dbReference>
<keyword evidence="3" id="KW-1185">Reference proteome</keyword>
<dbReference type="Gene3D" id="3.30.200.20">
    <property type="entry name" value="Phosphorylase Kinase, domain 1"/>
    <property type="match status" value="1"/>
</dbReference>
<organism evidence="2 3">
    <name type="scientific">Phialemonium atrogriseum</name>
    <dbReference type="NCBI Taxonomy" id="1093897"/>
    <lineage>
        <taxon>Eukaryota</taxon>
        <taxon>Fungi</taxon>
        <taxon>Dikarya</taxon>
        <taxon>Ascomycota</taxon>
        <taxon>Pezizomycotina</taxon>
        <taxon>Sordariomycetes</taxon>
        <taxon>Sordariomycetidae</taxon>
        <taxon>Cephalothecales</taxon>
        <taxon>Cephalothecaceae</taxon>
        <taxon>Phialemonium</taxon>
    </lineage>
</organism>
<evidence type="ECO:0000259" key="1">
    <source>
        <dbReference type="Pfam" id="PF01636"/>
    </source>
</evidence>
<evidence type="ECO:0000313" key="3">
    <source>
        <dbReference type="Proteomes" id="UP001244011"/>
    </source>
</evidence>
<dbReference type="EMBL" id="MU839024">
    <property type="protein sequence ID" value="KAK1763805.1"/>
    <property type="molecule type" value="Genomic_DNA"/>
</dbReference>
<dbReference type="RefSeq" id="XP_060280018.1">
    <property type="nucleotide sequence ID" value="XM_060425303.1"/>
</dbReference>
<reference evidence="2" key="1">
    <citation type="submission" date="2023-06" db="EMBL/GenBank/DDBJ databases">
        <title>Genome-scale phylogeny and comparative genomics of the fungal order Sordariales.</title>
        <authorList>
            <consortium name="Lawrence Berkeley National Laboratory"/>
            <person name="Hensen N."/>
            <person name="Bonometti L."/>
            <person name="Westerberg I."/>
            <person name="Brannstrom I.O."/>
            <person name="Guillou S."/>
            <person name="Cros-Aarteil S."/>
            <person name="Calhoun S."/>
            <person name="Haridas S."/>
            <person name="Kuo A."/>
            <person name="Mondo S."/>
            <person name="Pangilinan J."/>
            <person name="Riley R."/>
            <person name="Labutti K."/>
            <person name="Andreopoulos B."/>
            <person name="Lipzen A."/>
            <person name="Chen C."/>
            <person name="Yanf M."/>
            <person name="Daum C."/>
            <person name="Ng V."/>
            <person name="Clum A."/>
            <person name="Steindorff A."/>
            <person name="Ohm R."/>
            <person name="Martin F."/>
            <person name="Silar P."/>
            <person name="Natvig D."/>
            <person name="Lalanne C."/>
            <person name="Gautier V."/>
            <person name="Ament-Velasquez S.L."/>
            <person name="Kruys A."/>
            <person name="Hutchinson M.I."/>
            <person name="Powell A.J."/>
            <person name="Barry K."/>
            <person name="Miller A.N."/>
            <person name="Grigoriev I.V."/>
            <person name="Debuchy R."/>
            <person name="Gladieux P."/>
            <person name="Thoren M.H."/>
            <person name="Johannesson H."/>
        </authorList>
    </citation>
    <scope>NUCLEOTIDE SEQUENCE</scope>
    <source>
        <strain evidence="2">8032-3</strain>
    </source>
</reference>
<feature type="domain" description="Aminoglycoside phosphotransferase" evidence="1">
    <location>
        <begin position="66"/>
        <end position="311"/>
    </location>
</feature>
<dbReference type="SUPFAM" id="SSF56112">
    <property type="entry name" value="Protein kinase-like (PK-like)"/>
    <property type="match status" value="1"/>
</dbReference>